<accession>A0ABT3HCK6</accession>
<dbReference type="Proteomes" id="UP001209755">
    <property type="component" value="Unassembled WGS sequence"/>
</dbReference>
<name>A0ABT3HCK6_9HYPH</name>
<protein>
    <submittedName>
        <fullName evidence="3">Imidazolonepropionase-like amidohydrolase</fullName>
    </submittedName>
</protein>
<dbReference type="Pfam" id="PF01979">
    <property type="entry name" value="Amidohydro_1"/>
    <property type="match status" value="1"/>
</dbReference>
<dbReference type="InterPro" id="IPR051781">
    <property type="entry name" value="Metallo-dep_Hydrolase"/>
</dbReference>
<dbReference type="InterPro" id="IPR006680">
    <property type="entry name" value="Amidohydro-rel"/>
</dbReference>
<dbReference type="InterPro" id="IPR032466">
    <property type="entry name" value="Metal_Hydrolase"/>
</dbReference>
<proteinExistence type="predicted"/>
<gene>
    <name evidence="3" type="ORF">M2319_002350</name>
</gene>
<dbReference type="Gene3D" id="2.30.40.10">
    <property type="entry name" value="Urease, subunit C, domain 1"/>
    <property type="match status" value="1"/>
</dbReference>
<keyword evidence="4" id="KW-1185">Reference proteome</keyword>
<dbReference type="EMBL" id="JAOQNS010000006">
    <property type="protein sequence ID" value="MCW2308011.1"/>
    <property type="molecule type" value="Genomic_DNA"/>
</dbReference>
<evidence type="ECO:0000313" key="3">
    <source>
        <dbReference type="EMBL" id="MCW2308011.1"/>
    </source>
</evidence>
<reference evidence="4" key="1">
    <citation type="submission" date="2023-07" db="EMBL/GenBank/DDBJ databases">
        <title>Genome sequencing of Purple Non-Sulfur Bacteria from various extreme environments.</title>
        <authorList>
            <person name="Mayer M."/>
        </authorList>
    </citation>
    <scope>NUCLEOTIDE SEQUENCE [LARGE SCALE GENOMIC DNA]</scope>
    <source>
        <strain evidence="4">DSM 17935</strain>
    </source>
</reference>
<sequence>MLKEVSFAAIATALILSVSAAVAQDDSTKTTVLFENVRVFDGTGSALGNPTNVLIKGNMIDAIGPDVTADGDATIIAGDGRTLMPGLSDCHWHTMQSSVTNIELLTRDHNYVAVAMVLGIERVLMQGITTIRDAGGNVFGIKAMIDEGRIPGPRILPSGAFLTQTSGHADFRFPNVLPRKEGRELIDPEILGYTATADGVDAVRRRARENFMKGATQLKVMAGGGVSSFADPLDVAQYSDEELRAAVEEADNWNTYVMVHTYTPKAIQHALDAGVRSIEHGQMMDEETARMIAEKDVWVCMQPFLDDQDRIPFKPGSFSEQKYNLLLGGVDNAYKLAKQYGIKIGFGTDFQNNPDLIDRQAAQIPKLTRWFKPAEVLRIATSGNQTLFKLSGPRHPYQKGPLGVVVEGAYADLLLVDGDPLADIDLIADPHKNFKIIMKDGVIYKNTLN</sequence>
<feature type="domain" description="Amidohydrolase-related" evidence="2">
    <location>
        <begin position="82"/>
        <end position="441"/>
    </location>
</feature>
<dbReference type="SUPFAM" id="SSF51338">
    <property type="entry name" value="Composite domain of metallo-dependent hydrolases"/>
    <property type="match status" value="2"/>
</dbReference>
<dbReference type="SUPFAM" id="SSF51556">
    <property type="entry name" value="Metallo-dependent hydrolases"/>
    <property type="match status" value="1"/>
</dbReference>
<dbReference type="InterPro" id="IPR011059">
    <property type="entry name" value="Metal-dep_hydrolase_composite"/>
</dbReference>
<feature type="chain" id="PRO_5046469219" evidence="1">
    <location>
        <begin position="24"/>
        <end position="449"/>
    </location>
</feature>
<keyword evidence="1" id="KW-0732">Signal</keyword>
<evidence type="ECO:0000256" key="1">
    <source>
        <dbReference type="SAM" id="SignalP"/>
    </source>
</evidence>
<feature type="signal peptide" evidence="1">
    <location>
        <begin position="1"/>
        <end position="23"/>
    </location>
</feature>
<evidence type="ECO:0000259" key="2">
    <source>
        <dbReference type="Pfam" id="PF01979"/>
    </source>
</evidence>
<dbReference type="Gene3D" id="3.20.20.140">
    <property type="entry name" value="Metal-dependent hydrolases"/>
    <property type="match status" value="1"/>
</dbReference>
<organism evidence="3 4">
    <name type="scientific">Rhodobium gokarnense</name>
    <dbReference type="NCBI Taxonomy" id="364296"/>
    <lineage>
        <taxon>Bacteria</taxon>
        <taxon>Pseudomonadati</taxon>
        <taxon>Pseudomonadota</taxon>
        <taxon>Alphaproteobacteria</taxon>
        <taxon>Hyphomicrobiales</taxon>
        <taxon>Rhodobiaceae</taxon>
        <taxon>Rhodobium</taxon>
    </lineage>
</organism>
<comment type="caution">
    <text evidence="3">The sequence shown here is derived from an EMBL/GenBank/DDBJ whole genome shotgun (WGS) entry which is preliminary data.</text>
</comment>
<dbReference type="RefSeq" id="WP_264601643.1">
    <property type="nucleotide sequence ID" value="NZ_JAOQNS010000006.1"/>
</dbReference>
<dbReference type="PANTHER" id="PTHR43135:SF3">
    <property type="entry name" value="ALPHA-D-RIBOSE 1-METHYLPHOSPHONATE 5-TRIPHOSPHATE DIPHOSPHATASE"/>
    <property type="match status" value="1"/>
</dbReference>
<dbReference type="CDD" id="cd01299">
    <property type="entry name" value="Met_dep_hydrolase_A"/>
    <property type="match status" value="1"/>
</dbReference>
<dbReference type="InterPro" id="IPR057744">
    <property type="entry name" value="OTAase-like"/>
</dbReference>
<evidence type="ECO:0000313" key="4">
    <source>
        <dbReference type="Proteomes" id="UP001209755"/>
    </source>
</evidence>
<dbReference type="PANTHER" id="PTHR43135">
    <property type="entry name" value="ALPHA-D-RIBOSE 1-METHYLPHOSPHONATE 5-TRIPHOSPHATE DIPHOSPHATASE"/>
    <property type="match status" value="1"/>
</dbReference>